<reference evidence="2 3" key="1">
    <citation type="journal article" date="2015" name="Genome Biol.">
        <title>Comparative genomics of Steinernema reveals deeply conserved gene regulatory networks.</title>
        <authorList>
            <person name="Dillman A.R."/>
            <person name="Macchietto M."/>
            <person name="Porter C.F."/>
            <person name="Rogers A."/>
            <person name="Williams B."/>
            <person name="Antoshechkin I."/>
            <person name="Lee M.M."/>
            <person name="Goodwin Z."/>
            <person name="Lu X."/>
            <person name="Lewis E.E."/>
            <person name="Goodrich-Blair H."/>
            <person name="Stock S.P."/>
            <person name="Adams B.J."/>
            <person name="Sternberg P.W."/>
            <person name="Mortazavi A."/>
        </authorList>
    </citation>
    <scope>NUCLEOTIDE SEQUENCE [LARGE SCALE GENOMIC DNA]</scope>
    <source>
        <strain evidence="2 3">ALL</strain>
    </source>
</reference>
<evidence type="ECO:0000256" key="1">
    <source>
        <dbReference type="SAM" id="MobiDB-lite"/>
    </source>
</evidence>
<gene>
    <name evidence="2" type="ORF">L596_030871</name>
</gene>
<dbReference type="AlphaFoldDB" id="A0A4U5LND8"/>
<evidence type="ECO:0000313" key="3">
    <source>
        <dbReference type="Proteomes" id="UP000298663"/>
    </source>
</evidence>
<feature type="compositionally biased region" description="Basic and acidic residues" evidence="1">
    <location>
        <begin position="9"/>
        <end position="31"/>
    </location>
</feature>
<organism evidence="2 3">
    <name type="scientific">Steinernema carpocapsae</name>
    <name type="common">Entomopathogenic nematode</name>
    <dbReference type="NCBI Taxonomy" id="34508"/>
    <lineage>
        <taxon>Eukaryota</taxon>
        <taxon>Metazoa</taxon>
        <taxon>Ecdysozoa</taxon>
        <taxon>Nematoda</taxon>
        <taxon>Chromadorea</taxon>
        <taxon>Rhabditida</taxon>
        <taxon>Tylenchina</taxon>
        <taxon>Panagrolaimomorpha</taxon>
        <taxon>Strongyloidoidea</taxon>
        <taxon>Steinernematidae</taxon>
        <taxon>Steinernema</taxon>
    </lineage>
</organism>
<dbReference type="Proteomes" id="UP000298663">
    <property type="component" value="Unassembled WGS sequence"/>
</dbReference>
<feature type="region of interest" description="Disordered" evidence="1">
    <location>
        <begin position="1"/>
        <end position="31"/>
    </location>
</feature>
<proteinExistence type="predicted"/>
<dbReference type="EMBL" id="AZBU02000016">
    <property type="protein sequence ID" value="TKR57396.1"/>
    <property type="molecule type" value="Genomic_DNA"/>
</dbReference>
<evidence type="ECO:0000313" key="2">
    <source>
        <dbReference type="EMBL" id="TKR57396.1"/>
    </source>
</evidence>
<accession>A0A4U5LND8</accession>
<keyword evidence="3" id="KW-1185">Reference proteome</keyword>
<protein>
    <submittedName>
        <fullName evidence="2">Uncharacterized protein</fullName>
    </submittedName>
</protein>
<name>A0A4U5LND8_STECR</name>
<comment type="caution">
    <text evidence="2">The sequence shown here is derived from an EMBL/GenBank/DDBJ whole genome shotgun (WGS) entry which is preliminary data.</text>
</comment>
<reference evidence="2 3" key="2">
    <citation type="journal article" date="2019" name="G3 (Bethesda)">
        <title>Hybrid Assembly of the Genome of the Entomopathogenic Nematode Steinernema carpocapsae Identifies the X-Chromosome.</title>
        <authorList>
            <person name="Serra L."/>
            <person name="Macchietto M."/>
            <person name="Macias-Munoz A."/>
            <person name="McGill C.J."/>
            <person name="Rodriguez I.M."/>
            <person name="Rodriguez B."/>
            <person name="Murad R."/>
            <person name="Mortazavi A."/>
        </authorList>
    </citation>
    <scope>NUCLEOTIDE SEQUENCE [LARGE SCALE GENOMIC DNA]</scope>
    <source>
        <strain evidence="2 3">ALL</strain>
    </source>
</reference>
<sequence length="68" mass="7380">MFDNALANTREKQVGSNSARKDAHSPTRGELRDTLLFISSNNDKFSKTSLGQLEHVCLADAIGASTDQ</sequence>